<reference evidence="3 4" key="1">
    <citation type="journal article" date="2018" name="Nat. Ecol. Evol.">
        <title>Pezizomycetes genomes reveal the molecular basis of ectomycorrhizal truffle lifestyle.</title>
        <authorList>
            <person name="Murat C."/>
            <person name="Payen T."/>
            <person name="Noel B."/>
            <person name="Kuo A."/>
            <person name="Morin E."/>
            <person name="Chen J."/>
            <person name="Kohler A."/>
            <person name="Krizsan K."/>
            <person name="Balestrini R."/>
            <person name="Da Silva C."/>
            <person name="Montanini B."/>
            <person name="Hainaut M."/>
            <person name="Levati E."/>
            <person name="Barry K.W."/>
            <person name="Belfiori B."/>
            <person name="Cichocki N."/>
            <person name="Clum A."/>
            <person name="Dockter R.B."/>
            <person name="Fauchery L."/>
            <person name="Guy J."/>
            <person name="Iotti M."/>
            <person name="Le Tacon F."/>
            <person name="Lindquist E.A."/>
            <person name="Lipzen A."/>
            <person name="Malagnac F."/>
            <person name="Mello A."/>
            <person name="Molinier V."/>
            <person name="Miyauchi S."/>
            <person name="Poulain J."/>
            <person name="Riccioni C."/>
            <person name="Rubini A."/>
            <person name="Sitrit Y."/>
            <person name="Splivallo R."/>
            <person name="Traeger S."/>
            <person name="Wang M."/>
            <person name="Zifcakova L."/>
            <person name="Wipf D."/>
            <person name="Zambonelli A."/>
            <person name="Paolocci F."/>
            <person name="Nowrousian M."/>
            <person name="Ottonello S."/>
            <person name="Baldrian P."/>
            <person name="Spatafora J.W."/>
            <person name="Henrissat B."/>
            <person name="Nagy L.G."/>
            <person name="Aury J.M."/>
            <person name="Wincker P."/>
            <person name="Grigoriev I.V."/>
            <person name="Bonfante P."/>
            <person name="Martin F.M."/>
        </authorList>
    </citation>
    <scope>NUCLEOTIDE SEQUENCE [LARGE SCALE GENOMIC DNA]</scope>
    <source>
        <strain evidence="3 4">120613-1</strain>
    </source>
</reference>
<feature type="domain" description="HPP transmembrane region" evidence="2">
    <location>
        <begin position="58"/>
        <end position="217"/>
    </location>
</feature>
<feature type="transmembrane region" description="Helical" evidence="1">
    <location>
        <begin position="187"/>
        <end position="209"/>
    </location>
</feature>
<keyword evidence="4" id="KW-1185">Reference proteome</keyword>
<keyword evidence="1" id="KW-0812">Transmembrane</keyword>
<accession>A0A3N4K8A1</accession>
<dbReference type="InterPro" id="IPR007065">
    <property type="entry name" value="HPP"/>
</dbReference>
<feature type="transmembrane region" description="Helical" evidence="1">
    <location>
        <begin position="58"/>
        <end position="82"/>
    </location>
</feature>
<feature type="transmembrane region" description="Helical" evidence="1">
    <location>
        <begin position="89"/>
        <end position="107"/>
    </location>
</feature>
<keyword evidence="1" id="KW-0472">Membrane</keyword>
<dbReference type="Pfam" id="PF04982">
    <property type="entry name" value="TM_HPP"/>
    <property type="match status" value="1"/>
</dbReference>
<proteinExistence type="predicted"/>
<feature type="transmembrane region" description="Helical" evidence="1">
    <location>
        <begin position="145"/>
        <end position="167"/>
    </location>
</feature>
<protein>
    <recommendedName>
        <fullName evidence="2">HPP transmembrane region domain-containing protein</fullName>
    </recommendedName>
</protein>
<dbReference type="STRING" id="1336337.A0A3N4K8A1"/>
<evidence type="ECO:0000259" key="2">
    <source>
        <dbReference type="Pfam" id="PF04982"/>
    </source>
</evidence>
<dbReference type="Proteomes" id="UP000276215">
    <property type="component" value="Unassembled WGS sequence"/>
</dbReference>
<dbReference type="PANTHER" id="PTHR33741">
    <property type="entry name" value="TRANSMEMBRANE PROTEIN DDB_G0269096-RELATED"/>
    <property type="match status" value="1"/>
</dbReference>
<sequence length="299" mass="32370">MKNLRGINGVSPAEAWDFDIDAYINPYVPSPRILRRLPTCISRFLGHRNEAPEGELGIVVWTWAFVGAFAGVAIVEVVFIHWSYFAEKGCPMIVGSYGAAAILLYSAVDSPLAQPRNAFFGQILSATIGVAITKVFLLNHHFESLVWLVGALACASSSLIMGITKTVHPPAGATALLAAVDPGVRGLGWGLIPVVTISSALMISVACIVDNLQRSYPRYWWTPGPVGKEARNKDSKADGRDVEKGKVYTAESMEVVVGAEGIILPEFLVLGEVEREVLMQIGSRIADFNDRRQSENSSL</sequence>
<evidence type="ECO:0000313" key="3">
    <source>
        <dbReference type="EMBL" id="RPB05579.1"/>
    </source>
</evidence>
<dbReference type="AlphaFoldDB" id="A0A3N4K8A1"/>
<dbReference type="EMBL" id="ML120352">
    <property type="protein sequence ID" value="RPB05579.1"/>
    <property type="molecule type" value="Genomic_DNA"/>
</dbReference>
<organism evidence="3 4">
    <name type="scientific">Choiromyces venosus 120613-1</name>
    <dbReference type="NCBI Taxonomy" id="1336337"/>
    <lineage>
        <taxon>Eukaryota</taxon>
        <taxon>Fungi</taxon>
        <taxon>Dikarya</taxon>
        <taxon>Ascomycota</taxon>
        <taxon>Pezizomycotina</taxon>
        <taxon>Pezizomycetes</taxon>
        <taxon>Pezizales</taxon>
        <taxon>Tuberaceae</taxon>
        <taxon>Choiromyces</taxon>
    </lineage>
</organism>
<gene>
    <name evidence="3" type="ORF">L873DRAFT_1662403</name>
</gene>
<evidence type="ECO:0000313" key="4">
    <source>
        <dbReference type="Proteomes" id="UP000276215"/>
    </source>
</evidence>
<evidence type="ECO:0000256" key="1">
    <source>
        <dbReference type="SAM" id="Phobius"/>
    </source>
</evidence>
<dbReference type="OrthoDB" id="2016548at2759"/>
<keyword evidence="1" id="KW-1133">Transmembrane helix</keyword>
<name>A0A3N4K8A1_9PEZI</name>
<dbReference type="InterPro" id="IPR058581">
    <property type="entry name" value="TM_HPP"/>
</dbReference>
<feature type="transmembrane region" description="Helical" evidence="1">
    <location>
        <begin position="119"/>
        <end position="138"/>
    </location>
</feature>
<dbReference type="PANTHER" id="PTHR33741:SF5">
    <property type="entry name" value="TRANSMEMBRANE PROTEIN DDB_G0269096-RELATED"/>
    <property type="match status" value="1"/>
</dbReference>